<feature type="chain" id="PRO_5018663901" description="Conjugal transfer protein" evidence="1">
    <location>
        <begin position="24"/>
        <end position="119"/>
    </location>
</feature>
<keyword evidence="2" id="KW-0614">Plasmid</keyword>
<dbReference type="AlphaFoldDB" id="A0A3S5I478"/>
<evidence type="ECO:0008006" key="3">
    <source>
        <dbReference type="Google" id="ProtNLM"/>
    </source>
</evidence>
<sequence length="119" mass="12895">MRYQMLKAGLLSGFMLLSTAATAATCRAGSAAEAGSQAGYERARAAATAWEQRESNVSSSLQSCLSRIKSVKVSLPQFPGLDEIISQLENKVCEAALDKVNEQIPDNIDPWKNFNSRNL</sequence>
<name>A0A3S5I478_CITFR</name>
<keyword evidence="1" id="KW-0732">Signal</keyword>
<geneLocation type="plasmid" evidence="2">
    <name>pHNTS45-1</name>
</geneLocation>
<feature type="signal peptide" evidence="1">
    <location>
        <begin position="1"/>
        <end position="23"/>
    </location>
</feature>
<dbReference type="RefSeq" id="WP_228553289.1">
    <property type="nucleotide sequence ID" value="NZ_JASGAI010000023.1"/>
</dbReference>
<reference evidence="2" key="1">
    <citation type="submission" date="2018-11" db="EMBL/GenBank/DDBJ databases">
        <title>Complete sequence of plasmid pHNTS45-1.</title>
        <authorList>
            <person name="Liu J.H."/>
            <person name="Huang X.Y."/>
            <person name="Lv L.C."/>
        </authorList>
    </citation>
    <scope>NUCLEOTIDE SEQUENCE</scope>
    <source>
        <strain evidence="2">TS45CTX</strain>
        <plasmid evidence="2">pHNTS45-1</plasmid>
    </source>
</reference>
<accession>A0A3S5I478</accession>
<evidence type="ECO:0000256" key="1">
    <source>
        <dbReference type="SAM" id="SignalP"/>
    </source>
</evidence>
<organism evidence="2">
    <name type="scientific">Citrobacter freundii</name>
    <dbReference type="NCBI Taxonomy" id="546"/>
    <lineage>
        <taxon>Bacteria</taxon>
        <taxon>Pseudomonadati</taxon>
        <taxon>Pseudomonadota</taxon>
        <taxon>Gammaproteobacteria</taxon>
        <taxon>Enterobacterales</taxon>
        <taxon>Enterobacteriaceae</taxon>
        <taxon>Citrobacter</taxon>
        <taxon>Citrobacter freundii complex</taxon>
    </lineage>
</organism>
<evidence type="ECO:0000313" key="2">
    <source>
        <dbReference type="EMBL" id="AZZ88342.1"/>
    </source>
</evidence>
<proteinExistence type="predicted"/>
<dbReference type="EMBL" id="MK167988">
    <property type="protein sequence ID" value="AZZ88342.1"/>
    <property type="molecule type" value="Genomic_DNA"/>
</dbReference>
<protein>
    <recommendedName>
        <fullName evidence="3">Conjugal transfer protein</fullName>
    </recommendedName>
</protein>